<reference evidence="1 2" key="1">
    <citation type="submission" date="2017-06" db="EMBL/GenBank/DDBJ databases">
        <title>Genome sequencing of cyanobaciteial culture collection at National Institute for Environmental Studies (NIES).</title>
        <authorList>
            <person name="Hirose Y."/>
            <person name="Shimura Y."/>
            <person name="Fujisawa T."/>
            <person name="Nakamura Y."/>
            <person name="Kawachi M."/>
        </authorList>
    </citation>
    <scope>NUCLEOTIDE SEQUENCE [LARGE SCALE GENOMIC DNA]</scope>
    <source>
        <strain evidence="1 2">NIES-2135</strain>
        <plasmid evidence="2">Plasmid Plasmid1 dna</plasmid>
    </source>
</reference>
<accession>A0A1Z4JRE0</accession>
<geneLocation type="plasmid" evidence="1">
    <name>plasmid1</name>
</geneLocation>
<evidence type="ECO:0000313" key="2">
    <source>
        <dbReference type="Proteomes" id="UP000217895"/>
    </source>
</evidence>
<organism evidence="1 2">
    <name type="scientific">Leptolyngbya boryana NIES-2135</name>
    <dbReference type="NCBI Taxonomy" id="1973484"/>
    <lineage>
        <taxon>Bacteria</taxon>
        <taxon>Bacillati</taxon>
        <taxon>Cyanobacteriota</taxon>
        <taxon>Cyanophyceae</taxon>
        <taxon>Leptolyngbyales</taxon>
        <taxon>Leptolyngbyaceae</taxon>
        <taxon>Leptolyngbya group</taxon>
        <taxon>Leptolyngbya</taxon>
    </lineage>
</organism>
<dbReference type="AlphaFoldDB" id="A0A1Z4JRE0"/>
<dbReference type="EMBL" id="AP018204">
    <property type="protein sequence ID" value="BAY59280.1"/>
    <property type="molecule type" value="Genomic_DNA"/>
</dbReference>
<sequence>MNAISFTKDALPGYYGDTPAVAAIIAYCHDDDLFKTLSASEKWGFLTFLTYWQWNCVDAGAARTNTAISGSFEEFGYELSPTIAALIQILNDHHANEVDAHILINALTNQIQQNIFAV</sequence>
<gene>
    <name evidence="1" type="ORF">NIES2135_61570</name>
</gene>
<keyword evidence="1" id="KW-0614">Plasmid</keyword>
<proteinExistence type="predicted"/>
<protein>
    <submittedName>
        <fullName evidence="1">Uncharacterized protein</fullName>
    </submittedName>
</protein>
<dbReference type="Proteomes" id="UP000217895">
    <property type="component" value="Plasmid Plasmid1 dna"/>
</dbReference>
<evidence type="ECO:0000313" key="1">
    <source>
        <dbReference type="EMBL" id="BAY59280.1"/>
    </source>
</evidence>
<keyword evidence="2" id="KW-1185">Reference proteome</keyword>
<name>A0A1Z4JRE0_LEPBY</name>